<geneLocation type="plasmid" evidence="1">
    <name>plasmid2</name>
</geneLocation>
<dbReference type="AlphaFoldDB" id="A0A1Z4JSY1"/>
<accession>A0A1Z4JSY1</accession>
<reference evidence="1 2" key="1">
    <citation type="submission" date="2017-06" db="EMBL/GenBank/DDBJ databases">
        <title>Genome sequencing of cyanobaciteial culture collection at National Institute for Environmental Studies (NIES).</title>
        <authorList>
            <person name="Hirose Y."/>
            <person name="Shimura Y."/>
            <person name="Fujisawa T."/>
            <person name="Nakamura Y."/>
            <person name="Kawachi M."/>
        </authorList>
    </citation>
    <scope>NUCLEOTIDE SEQUENCE [LARGE SCALE GENOMIC DNA]</scope>
    <source>
        <strain evidence="1 2">NIES-2135</strain>
        <plasmid evidence="2">Plasmid Plasmid2 dna</plasmid>
    </source>
</reference>
<protein>
    <submittedName>
        <fullName evidence="1">Uncharacterized protein</fullName>
    </submittedName>
</protein>
<sequence length="438" mass="49636">MSSKVTEKLPLPNSSSNEVALEPLNLPLEPADRSRLSELAIEIRRRLHKFAEDIYRIGTCLMEAKEMFPRGQNQAFLEWAKQETGLEKSAVYGYLNAFKVFGEVLKACSQSVQIDSSALILLAASSVPEAARTEAIALIRQGKSISYTLGKELIEKYQPDRFQEHQALVQAWGTLLPPAKDTPLQLIDQAGRSYTFQNYRDLKKSFKTWQTEAFEASLNEVKTLMAPHWKVRHRPSRQEPYRLELECLIPNTHQLLTAKNPRSAHDWWNKQGQAATQRFLERQAAGIDRQDSLGLPAEIVQDTASTESIGAISCLTCGWNDPNYYGLQPHELWCGYYRDTVGRDKADVMPEQCRKWHSADIDAYPFRHTLQLGNGKVSFQGIEKREEVVTVAAEIEEVGISDREFAVMLSNVPKLTSAQLLQLDKTIQHYKQNISEGD</sequence>
<dbReference type="EMBL" id="AP018205">
    <property type="protein sequence ID" value="BAY59885.1"/>
    <property type="molecule type" value="Genomic_DNA"/>
</dbReference>
<keyword evidence="2" id="KW-1185">Reference proteome</keyword>
<name>A0A1Z4JSY1_LEPBY</name>
<keyword evidence="1" id="KW-0614">Plasmid</keyword>
<proteinExistence type="predicted"/>
<organism evidence="1 2">
    <name type="scientific">Leptolyngbya boryana NIES-2135</name>
    <dbReference type="NCBI Taxonomy" id="1973484"/>
    <lineage>
        <taxon>Bacteria</taxon>
        <taxon>Bacillati</taxon>
        <taxon>Cyanobacteriota</taxon>
        <taxon>Cyanophyceae</taxon>
        <taxon>Leptolyngbyales</taxon>
        <taxon>Leptolyngbyaceae</taxon>
        <taxon>Leptolyngbya group</taxon>
        <taxon>Leptolyngbya</taxon>
    </lineage>
</organism>
<dbReference type="Proteomes" id="UP000217895">
    <property type="component" value="Plasmid Plasmid2 dna"/>
</dbReference>
<evidence type="ECO:0000313" key="2">
    <source>
        <dbReference type="Proteomes" id="UP000217895"/>
    </source>
</evidence>
<evidence type="ECO:0000313" key="1">
    <source>
        <dbReference type="EMBL" id="BAY59885.1"/>
    </source>
</evidence>
<gene>
    <name evidence="1" type="ORF">NIES2135_67620</name>
</gene>